<reference evidence="2" key="1">
    <citation type="journal article" date="2022" name="bioRxiv">
        <title>Sequencing and chromosome-scale assembly of the giantPleurodeles waltlgenome.</title>
        <authorList>
            <person name="Brown T."/>
            <person name="Elewa A."/>
            <person name="Iarovenko S."/>
            <person name="Subramanian E."/>
            <person name="Araus A.J."/>
            <person name="Petzold A."/>
            <person name="Susuki M."/>
            <person name="Suzuki K.-i.T."/>
            <person name="Hayashi T."/>
            <person name="Toyoda A."/>
            <person name="Oliveira C."/>
            <person name="Osipova E."/>
            <person name="Leigh N.D."/>
            <person name="Simon A."/>
            <person name="Yun M.H."/>
        </authorList>
    </citation>
    <scope>NUCLEOTIDE SEQUENCE</scope>
    <source>
        <strain evidence="2">20211129_DDA</strain>
        <tissue evidence="2">Liver</tissue>
    </source>
</reference>
<evidence type="ECO:0000313" key="2">
    <source>
        <dbReference type="EMBL" id="KAJ1209575.1"/>
    </source>
</evidence>
<evidence type="ECO:0000256" key="1">
    <source>
        <dbReference type="SAM" id="MobiDB-lite"/>
    </source>
</evidence>
<proteinExistence type="predicted"/>
<dbReference type="Proteomes" id="UP001066276">
    <property type="component" value="Chromosome 1_2"/>
</dbReference>
<protein>
    <submittedName>
        <fullName evidence="2">Uncharacterized protein</fullName>
    </submittedName>
</protein>
<sequence length="94" mass="10645">MSWRPPQVRASTRKSRAVQAGVAAHDVQPSERRPQARLQPLPPWGLRGLRLDRERQRNACTVIPATMAQQQPSHCPHLLRMAAPYSRGEEDALF</sequence>
<organism evidence="2 3">
    <name type="scientific">Pleurodeles waltl</name>
    <name type="common">Iberian ribbed newt</name>
    <dbReference type="NCBI Taxonomy" id="8319"/>
    <lineage>
        <taxon>Eukaryota</taxon>
        <taxon>Metazoa</taxon>
        <taxon>Chordata</taxon>
        <taxon>Craniata</taxon>
        <taxon>Vertebrata</taxon>
        <taxon>Euteleostomi</taxon>
        <taxon>Amphibia</taxon>
        <taxon>Batrachia</taxon>
        <taxon>Caudata</taxon>
        <taxon>Salamandroidea</taxon>
        <taxon>Salamandridae</taxon>
        <taxon>Pleurodelinae</taxon>
        <taxon>Pleurodeles</taxon>
    </lineage>
</organism>
<accession>A0AAV7W9N7</accession>
<dbReference type="EMBL" id="JANPWB010000002">
    <property type="protein sequence ID" value="KAJ1209575.1"/>
    <property type="molecule type" value="Genomic_DNA"/>
</dbReference>
<keyword evidence="3" id="KW-1185">Reference proteome</keyword>
<dbReference type="AlphaFoldDB" id="A0AAV7W9N7"/>
<evidence type="ECO:0000313" key="3">
    <source>
        <dbReference type="Proteomes" id="UP001066276"/>
    </source>
</evidence>
<gene>
    <name evidence="2" type="ORF">NDU88_004949</name>
</gene>
<comment type="caution">
    <text evidence="2">The sequence shown here is derived from an EMBL/GenBank/DDBJ whole genome shotgun (WGS) entry which is preliminary data.</text>
</comment>
<feature type="region of interest" description="Disordered" evidence="1">
    <location>
        <begin position="1"/>
        <end position="44"/>
    </location>
</feature>
<name>A0AAV7W9N7_PLEWA</name>